<dbReference type="AlphaFoldDB" id="D6X0B6"/>
<dbReference type="Proteomes" id="UP000007266">
    <property type="component" value="Linkage group 9"/>
</dbReference>
<gene>
    <name evidence="1" type="primary">GLEAN_11719</name>
    <name evidence="1" type="ORF">TcasGA2_TC011719</name>
</gene>
<sequence>MIGLCCVDVNSSVRYEKMRLINFAGIGVSTYTYQTSSGFAGIFSSERYTRVPESGSDNPELSIQNKPFRGMMPELRAIDAVCLKWKFDFPGVFANFVAWNLIFYLSRLSASERFCTVEWSFELNAHFLLSRFAFDKIAQIKIKDDSTACDGFSDLSRKRLKWSIGFVYFRTI</sequence>
<protein>
    <submittedName>
        <fullName evidence="1">Uncharacterized protein</fullName>
    </submittedName>
</protein>
<keyword evidence="2" id="KW-1185">Reference proteome</keyword>
<evidence type="ECO:0000313" key="2">
    <source>
        <dbReference type="Proteomes" id="UP000007266"/>
    </source>
</evidence>
<reference evidence="1 2" key="1">
    <citation type="journal article" date="2008" name="Nature">
        <title>The genome of the model beetle and pest Tribolium castaneum.</title>
        <authorList>
            <consortium name="Tribolium Genome Sequencing Consortium"/>
            <person name="Richards S."/>
            <person name="Gibbs R.A."/>
            <person name="Weinstock G.M."/>
            <person name="Brown S.J."/>
            <person name="Denell R."/>
            <person name="Beeman R.W."/>
            <person name="Gibbs R."/>
            <person name="Beeman R.W."/>
            <person name="Brown S.J."/>
            <person name="Bucher G."/>
            <person name="Friedrich M."/>
            <person name="Grimmelikhuijzen C.J."/>
            <person name="Klingler M."/>
            <person name="Lorenzen M."/>
            <person name="Richards S."/>
            <person name="Roth S."/>
            <person name="Schroder R."/>
            <person name="Tautz D."/>
            <person name="Zdobnov E.M."/>
            <person name="Muzny D."/>
            <person name="Gibbs R.A."/>
            <person name="Weinstock G.M."/>
            <person name="Attaway T."/>
            <person name="Bell S."/>
            <person name="Buhay C.J."/>
            <person name="Chandrabose M.N."/>
            <person name="Chavez D."/>
            <person name="Clerk-Blankenburg K.P."/>
            <person name="Cree A."/>
            <person name="Dao M."/>
            <person name="Davis C."/>
            <person name="Chacko J."/>
            <person name="Dinh H."/>
            <person name="Dugan-Rocha S."/>
            <person name="Fowler G."/>
            <person name="Garner T.T."/>
            <person name="Garnes J."/>
            <person name="Gnirke A."/>
            <person name="Hawes A."/>
            <person name="Hernandez J."/>
            <person name="Hines S."/>
            <person name="Holder M."/>
            <person name="Hume J."/>
            <person name="Jhangiani S.N."/>
            <person name="Joshi V."/>
            <person name="Khan Z.M."/>
            <person name="Jackson L."/>
            <person name="Kovar C."/>
            <person name="Kowis A."/>
            <person name="Lee S."/>
            <person name="Lewis L.R."/>
            <person name="Margolis J."/>
            <person name="Morgan M."/>
            <person name="Nazareth L.V."/>
            <person name="Nguyen N."/>
            <person name="Okwuonu G."/>
            <person name="Parker D."/>
            <person name="Richards S."/>
            <person name="Ruiz S.J."/>
            <person name="Santibanez J."/>
            <person name="Savard J."/>
            <person name="Scherer S.E."/>
            <person name="Schneider B."/>
            <person name="Sodergren E."/>
            <person name="Tautz D."/>
            <person name="Vattahil S."/>
            <person name="Villasana D."/>
            <person name="White C.S."/>
            <person name="Wright R."/>
            <person name="Park Y."/>
            <person name="Beeman R.W."/>
            <person name="Lord J."/>
            <person name="Oppert B."/>
            <person name="Lorenzen M."/>
            <person name="Brown S."/>
            <person name="Wang L."/>
            <person name="Savard J."/>
            <person name="Tautz D."/>
            <person name="Richards S."/>
            <person name="Weinstock G."/>
            <person name="Gibbs R.A."/>
            <person name="Liu Y."/>
            <person name="Worley K."/>
            <person name="Weinstock G."/>
            <person name="Elsik C.G."/>
            <person name="Reese J.T."/>
            <person name="Elhaik E."/>
            <person name="Landan G."/>
            <person name="Graur D."/>
            <person name="Arensburger P."/>
            <person name="Atkinson P."/>
            <person name="Beeman R.W."/>
            <person name="Beidler J."/>
            <person name="Brown S.J."/>
            <person name="Demuth J.P."/>
            <person name="Drury D.W."/>
            <person name="Du Y.Z."/>
            <person name="Fujiwara H."/>
            <person name="Lorenzen M."/>
            <person name="Maselli V."/>
            <person name="Osanai M."/>
            <person name="Park Y."/>
            <person name="Robertson H.M."/>
            <person name="Tu Z."/>
            <person name="Wang J.J."/>
            <person name="Wang S."/>
            <person name="Richards S."/>
            <person name="Song H."/>
            <person name="Zhang L."/>
            <person name="Sodergren E."/>
            <person name="Werner D."/>
            <person name="Stanke M."/>
            <person name="Morgenstern B."/>
            <person name="Solovyev V."/>
            <person name="Kosarev P."/>
            <person name="Brown G."/>
            <person name="Chen H.C."/>
            <person name="Ermolaeva O."/>
            <person name="Hlavina W."/>
            <person name="Kapustin Y."/>
            <person name="Kiryutin B."/>
            <person name="Kitts P."/>
            <person name="Maglott D."/>
            <person name="Pruitt K."/>
            <person name="Sapojnikov V."/>
            <person name="Souvorov A."/>
            <person name="Mackey A.J."/>
            <person name="Waterhouse R.M."/>
            <person name="Wyder S."/>
            <person name="Zdobnov E.M."/>
            <person name="Zdobnov E.M."/>
            <person name="Wyder S."/>
            <person name="Kriventseva E.V."/>
            <person name="Kadowaki T."/>
            <person name="Bork P."/>
            <person name="Aranda M."/>
            <person name="Bao R."/>
            <person name="Beermann A."/>
            <person name="Berns N."/>
            <person name="Bolognesi R."/>
            <person name="Bonneton F."/>
            <person name="Bopp D."/>
            <person name="Brown S.J."/>
            <person name="Bucher G."/>
            <person name="Butts T."/>
            <person name="Chaumot A."/>
            <person name="Denell R.E."/>
            <person name="Ferrier D.E."/>
            <person name="Friedrich M."/>
            <person name="Gordon C.M."/>
            <person name="Jindra M."/>
            <person name="Klingler M."/>
            <person name="Lan Q."/>
            <person name="Lattorff H.M."/>
            <person name="Laudet V."/>
            <person name="von Levetsow C."/>
            <person name="Liu Z."/>
            <person name="Lutz R."/>
            <person name="Lynch J.A."/>
            <person name="da Fonseca R.N."/>
            <person name="Posnien N."/>
            <person name="Reuter R."/>
            <person name="Roth S."/>
            <person name="Savard J."/>
            <person name="Schinko J.B."/>
            <person name="Schmitt C."/>
            <person name="Schoppmeier M."/>
            <person name="Schroder R."/>
            <person name="Shippy T.D."/>
            <person name="Simonnet F."/>
            <person name="Marques-Souza H."/>
            <person name="Tautz D."/>
            <person name="Tomoyasu Y."/>
            <person name="Trauner J."/>
            <person name="Van der Zee M."/>
            <person name="Vervoort M."/>
            <person name="Wittkopp N."/>
            <person name="Wimmer E.A."/>
            <person name="Yang X."/>
            <person name="Jones A.K."/>
            <person name="Sattelle D.B."/>
            <person name="Ebert P.R."/>
            <person name="Nelson D."/>
            <person name="Scott J.G."/>
            <person name="Beeman R.W."/>
            <person name="Muthukrishnan S."/>
            <person name="Kramer K.J."/>
            <person name="Arakane Y."/>
            <person name="Beeman R.W."/>
            <person name="Zhu Q."/>
            <person name="Hogenkamp D."/>
            <person name="Dixit R."/>
            <person name="Oppert B."/>
            <person name="Jiang H."/>
            <person name="Zou Z."/>
            <person name="Marshall J."/>
            <person name="Elpidina E."/>
            <person name="Vinokurov K."/>
            <person name="Oppert C."/>
            <person name="Zou Z."/>
            <person name="Evans J."/>
            <person name="Lu Z."/>
            <person name="Zhao P."/>
            <person name="Sumathipala N."/>
            <person name="Altincicek B."/>
            <person name="Vilcinskas A."/>
            <person name="Williams M."/>
            <person name="Hultmark D."/>
            <person name="Hetru C."/>
            <person name="Jiang H."/>
            <person name="Grimmelikhuijzen C.J."/>
            <person name="Hauser F."/>
            <person name="Cazzamali G."/>
            <person name="Williamson M."/>
            <person name="Park Y."/>
            <person name="Li B."/>
            <person name="Tanaka Y."/>
            <person name="Predel R."/>
            <person name="Neupert S."/>
            <person name="Schachtner J."/>
            <person name="Verleyen P."/>
            <person name="Raible F."/>
            <person name="Bork P."/>
            <person name="Friedrich M."/>
            <person name="Walden K.K."/>
            <person name="Robertson H.M."/>
            <person name="Angeli S."/>
            <person name="Foret S."/>
            <person name="Bucher G."/>
            <person name="Schuetz S."/>
            <person name="Maleszka R."/>
            <person name="Wimmer E.A."/>
            <person name="Beeman R.W."/>
            <person name="Lorenzen M."/>
            <person name="Tomoyasu Y."/>
            <person name="Miller S.C."/>
            <person name="Grossmann D."/>
            <person name="Bucher G."/>
        </authorList>
    </citation>
    <scope>NUCLEOTIDE SEQUENCE [LARGE SCALE GENOMIC DNA]</scope>
    <source>
        <strain evidence="1 2">Georgia GA2</strain>
    </source>
</reference>
<dbReference type="EMBL" id="KQ971372">
    <property type="protein sequence ID" value="EFA09599.1"/>
    <property type="molecule type" value="Genomic_DNA"/>
</dbReference>
<proteinExistence type="predicted"/>
<accession>D6X0B6</accession>
<dbReference type="InParanoid" id="D6X0B6"/>
<evidence type="ECO:0000313" key="1">
    <source>
        <dbReference type="EMBL" id="EFA09599.1"/>
    </source>
</evidence>
<reference evidence="1 2" key="2">
    <citation type="journal article" date="2010" name="Nucleic Acids Res.">
        <title>BeetleBase in 2010: revisions to provide comprehensive genomic information for Tribolium castaneum.</title>
        <authorList>
            <person name="Kim H.S."/>
            <person name="Murphy T."/>
            <person name="Xia J."/>
            <person name="Caragea D."/>
            <person name="Park Y."/>
            <person name="Beeman R.W."/>
            <person name="Lorenzen M.D."/>
            <person name="Butcher S."/>
            <person name="Manak J.R."/>
            <person name="Brown S.J."/>
        </authorList>
    </citation>
    <scope>GENOME REANNOTATION</scope>
    <source>
        <strain evidence="1 2">Georgia GA2</strain>
    </source>
</reference>
<dbReference type="HOGENOM" id="CLU_1557289_0_0_1"/>
<name>D6X0B6_TRICA</name>
<organism evidence="1 2">
    <name type="scientific">Tribolium castaneum</name>
    <name type="common">Red flour beetle</name>
    <dbReference type="NCBI Taxonomy" id="7070"/>
    <lineage>
        <taxon>Eukaryota</taxon>
        <taxon>Metazoa</taxon>
        <taxon>Ecdysozoa</taxon>
        <taxon>Arthropoda</taxon>
        <taxon>Hexapoda</taxon>
        <taxon>Insecta</taxon>
        <taxon>Pterygota</taxon>
        <taxon>Neoptera</taxon>
        <taxon>Endopterygota</taxon>
        <taxon>Coleoptera</taxon>
        <taxon>Polyphaga</taxon>
        <taxon>Cucujiformia</taxon>
        <taxon>Tenebrionidae</taxon>
        <taxon>Tenebrionidae incertae sedis</taxon>
        <taxon>Tribolium</taxon>
    </lineage>
</organism>